<sequence length="173" mass="19628">MKELPNLKELTDEAKEALIVKLWEELQKLQKQLEKKPKKTSKNSSLPPAKGFKAETDNPEEGSVSKRVGSIGREGGGRQLSENPDQTIKAIVKSCAECGKEIAESMQVYWNDTTNTTYHQSNQYVTRIERYGCKCEHCGQEQISNSTSKHGSRQSLWRSNRRPSNNDEIQSRD</sequence>
<evidence type="ECO:0000313" key="3">
    <source>
        <dbReference type="Proteomes" id="UP001152872"/>
    </source>
</evidence>
<keyword evidence="3" id="KW-1185">Reference proteome</keyword>
<feature type="compositionally biased region" description="Polar residues" evidence="1">
    <location>
        <begin position="141"/>
        <end position="173"/>
    </location>
</feature>
<dbReference type="Proteomes" id="UP001152872">
    <property type="component" value="Unassembled WGS sequence"/>
</dbReference>
<evidence type="ECO:0008006" key="4">
    <source>
        <dbReference type="Google" id="ProtNLM"/>
    </source>
</evidence>
<dbReference type="EMBL" id="VBTY01000408">
    <property type="protein sequence ID" value="MDG3497522.1"/>
    <property type="molecule type" value="Genomic_DNA"/>
</dbReference>
<organism evidence="2 3">
    <name type="scientific">Pseudanabaena catenata USMAC16</name>
    <dbReference type="NCBI Taxonomy" id="1855837"/>
    <lineage>
        <taxon>Bacteria</taxon>
        <taxon>Bacillati</taxon>
        <taxon>Cyanobacteriota</taxon>
        <taxon>Cyanophyceae</taxon>
        <taxon>Pseudanabaenales</taxon>
        <taxon>Pseudanabaenaceae</taxon>
        <taxon>Pseudanabaena</taxon>
    </lineage>
</organism>
<comment type="caution">
    <text evidence="2">The sequence shown here is derived from an EMBL/GenBank/DDBJ whole genome shotgun (WGS) entry which is preliminary data.</text>
</comment>
<proteinExistence type="predicted"/>
<dbReference type="RefSeq" id="WP_009629766.1">
    <property type="nucleotide sequence ID" value="NZ_VBTY01000408.1"/>
</dbReference>
<name>A0A9X4MDP9_9CYAN</name>
<evidence type="ECO:0000313" key="2">
    <source>
        <dbReference type="EMBL" id="MDG3497522.1"/>
    </source>
</evidence>
<evidence type="ECO:0000256" key="1">
    <source>
        <dbReference type="SAM" id="MobiDB-lite"/>
    </source>
</evidence>
<reference evidence="2" key="1">
    <citation type="submission" date="2019-05" db="EMBL/GenBank/DDBJ databases">
        <title>Whole genome sequencing of Pseudanabaena catenata USMAC16.</title>
        <authorList>
            <person name="Khan Z."/>
            <person name="Omar W.M."/>
            <person name="Convey P."/>
            <person name="Merican F."/>
            <person name="Najimudin N."/>
        </authorList>
    </citation>
    <scope>NUCLEOTIDE SEQUENCE</scope>
    <source>
        <strain evidence="2">USMAC16</strain>
    </source>
</reference>
<feature type="region of interest" description="Disordered" evidence="1">
    <location>
        <begin position="140"/>
        <end position="173"/>
    </location>
</feature>
<feature type="region of interest" description="Disordered" evidence="1">
    <location>
        <begin position="32"/>
        <end position="86"/>
    </location>
</feature>
<accession>A0A9X4MDP9</accession>
<dbReference type="AlphaFoldDB" id="A0A9X4MDP9"/>
<protein>
    <recommendedName>
        <fullName evidence="4">Transposase</fullName>
    </recommendedName>
</protein>
<gene>
    <name evidence="2" type="ORF">FEV09_23655</name>
</gene>